<organism evidence="2">
    <name type="scientific">Lygus hesperus</name>
    <name type="common">Western plant bug</name>
    <dbReference type="NCBI Taxonomy" id="30085"/>
    <lineage>
        <taxon>Eukaryota</taxon>
        <taxon>Metazoa</taxon>
        <taxon>Ecdysozoa</taxon>
        <taxon>Arthropoda</taxon>
        <taxon>Hexapoda</taxon>
        <taxon>Insecta</taxon>
        <taxon>Pterygota</taxon>
        <taxon>Neoptera</taxon>
        <taxon>Paraneoptera</taxon>
        <taxon>Hemiptera</taxon>
        <taxon>Heteroptera</taxon>
        <taxon>Panheteroptera</taxon>
        <taxon>Cimicomorpha</taxon>
        <taxon>Miridae</taxon>
        <taxon>Mirini</taxon>
        <taxon>Lygus</taxon>
    </lineage>
</organism>
<feature type="region of interest" description="Disordered" evidence="1">
    <location>
        <begin position="1"/>
        <end position="21"/>
    </location>
</feature>
<sequence length="110" mass="11782">MVLRNLGRAGNTPLRVDEGGSEECTVHTSAHELQGARLGYNTGTVQRPVRDQDSGDWSAGPSPRKPVPPTVPSAQQYHGVHEPADFGVRGAGQWVDNSHEQPSVPVLPPQ</sequence>
<proteinExistence type="predicted"/>
<evidence type="ECO:0000256" key="1">
    <source>
        <dbReference type="SAM" id="MobiDB-lite"/>
    </source>
</evidence>
<evidence type="ECO:0000313" key="2">
    <source>
        <dbReference type="EMBL" id="JAG34234.1"/>
    </source>
</evidence>
<name>A0A0A9YPT2_LYGHE</name>
<gene>
    <name evidence="2" type="primary">c8b</name>
    <name evidence="2" type="ORF">CM83_102532</name>
</gene>
<dbReference type="AlphaFoldDB" id="A0A0A9YPT2"/>
<protein>
    <submittedName>
        <fullName evidence="2">Complement component C8 beta chain</fullName>
    </submittedName>
</protein>
<dbReference type="EMBL" id="GBHO01009370">
    <property type="protein sequence ID" value="JAG34234.1"/>
    <property type="molecule type" value="Transcribed_RNA"/>
</dbReference>
<accession>A0A0A9YPT2</accession>
<reference evidence="2" key="2">
    <citation type="submission" date="2014-07" db="EMBL/GenBank/DDBJ databases">
        <authorList>
            <person name="Hull J."/>
        </authorList>
    </citation>
    <scope>NUCLEOTIDE SEQUENCE</scope>
</reference>
<feature type="region of interest" description="Disordered" evidence="1">
    <location>
        <begin position="35"/>
        <end position="110"/>
    </location>
</feature>
<reference evidence="2" key="1">
    <citation type="journal article" date="2014" name="PLoS ONE">
        <title>Transcriptome-Based Identification of ABC Transporters in the Western Tarnished Plant Bug Lygus hesperus.</title>
        <authorList>
            <person name="Hull J.J."/>
            <person name="Chaney K."/>
            <person name="Geib S.M."/>
            <person name="Fabrick J.A."/>
            <person name="Brent C.S."/>
            <person name="Walsh D."/>
            <person name="Lavine L.C."/>
        </authorList>
    </citation>
    <scope>NUCLEOTIDE SEQUENCE</scope>
</reference>